<feature type="region of interest" description="Disordered" evidence="1">
    <location>
        <begin position="73"/>
        <end position="109"/>
    </location>
</feature>
<comment type="caution">
    <text evidence="2">The sequence shown here is derived from an EMBL/GenBank/DDBJ whole genome shotgun (WGS) entry which is preliminary data.</text>
</comment>
<evidence type="ECO:0000256" key="1">
    <source>
        <dbReference type="SAM" id="MobiDB-lite"/>
    </source>
</evidence>
<gene>
    <name evidence="2" type="ORF">CVT25_007797</name>
</gene>
<reference evidence="2 3" key="1">
    <citation type="journal article" date="2018" name="Evol. Lett.">
        <title>Horizontal gene cluster transfer increased hallucinogenic mushroom diversity.</title>
        <authorList>
            <person name="Reynolds H.T."/>
            <person name="Vijayakumar V."/>
            <person name="Gluck-Thaler E."/>
            <person name="Korotkin H.B."/>
            <person name="Matheny P.B."/>
            <person name="Slot J.C."/>
        </authorList>
    </citation>
    <scope>NUCLEOTIDE SEQUENCE [LARGE SCALE GENOMIC DNA]</scope>
    <source>
        <strain evidence="2 3">2631</strain>
    </source>
</reference>
<dbReference type="AlphaFoldDB" id="A0A409XQU8"/>
<evidence type="ECO:0000313" key="3">
    <source>
        <dbReference type="Proteomes" id="UP000283269"/>
    </source>
</evidence>
<feature type="region of interest" description="Disordered" evidence="1">
    <location>
        <begin position="1"/>
        <end position="24"/>
    </location>
</feature>
<sequence>MSFIDTPAASSTSTPANSHLRGKQPAVPCYAQTLSTFEVLDLFADDKTAQKICSYFEDPDTILAIDELAKISPPASTPSRSPIPMHLPQRSPKTTTRPQSSSNTLSATTNHLTSATSSAFTATDMHPDIPSETVAITQKTSNTLTPIMEELMRIFSTTPELQMSQANHTETIELKEIMDFTPSEA</sequence>
<evidence type="ECO:0000313" key="2">
    <source>
        <dbReference type="EMBL" id="PPQ93193.1"/>
    </source>
</evidence>
<name>A0A409XQU8_PSICY</name>
<dbReference type="EMBL" id="NHYD01000811">
    <property type="protein sequence ID" value="PPQ93193.1"/>
    <property type="molecule type" value="Genomic_DNA"/>
</dbReference>
<keyword evidence="3" id="KW-1185">Reference proteome</keyword>
<accession>A0A409XQU8</accession>
<proteinExistence type="predicted"/>
<dbReference type="Proteomes" id="UP000283269">
    <property type="component" value="Unassembled WGS sequence"/>
</dbReference>
<dbReference type="InParanoid" id="A0A409XQU8"/>
<feature type="compositionally biased region" description="Low complexity" evidence="1">
    <location>
        <begin position="1"/>
        <end position="16"/>
    </location>
</feature>
<protein>
    <submittedName>
        <fullName evidence="2">Uncharacterized protein</fullName>
    </submittedName>
</protein>
<organism evidence="2 3">
    <name type="scientific">Psilocybe cyanescens</name>
    <dbReference type="NCBI Taxonomy" id="93625"/>
    <lineage>
        <taxon>Eukaryota</taxon>
        <taxon>Fungi</taxon>
        <taxon>Dikarya</taxon>
        <taxon>Basidiomycota</taxon>
        <taxon>Agaricomycotina</taxon>
        <taxon>Agaricomycetes</taxon>
        <taxon>Agaricomycetidae</taxon>
        <taxon>Agaricales</taxon>
        <taxon>Agaricineae</taxon>
        <taxon>Strophariaceae</taxon>
        <taxon>Psilocybe</taxon>
    </lineage>
</organism>
<feature type="compositionally biased region" description="Polar residues" evidence="1">
    <location>
        <begin position="91"/>
        <end position="109"/>
    </location>
</feature>